<keyword evidence="1" id="KW-1133">Transmembrane helix</keyword>
<keyword evidence="3" id="KW-1185">Reference proteome</keyword>
<feature type="transmembrane region" description="Helical" evidence="1">
    <location>
        <begin position="152"/>
        <end position="170"/>
    </location>
</feature>
<keyword evidence="1" id="KW-0472">Membrane</keyword>
<evidence type="ECO:0000313" key="2">
    <source>
        <dbReference type="EMBL" id="QYY80596.1"/>
    </source>
</evidence>
<feature type="transmembrane region" description="Helical" evidence="1">
    <location>
        <begin position="12"/>
        <end position="33"/>
    </location>
</feature>
<feature type="transmembrane region" description="Helical" evidence="1">
    <location>
        <begin position="117"/>
        <end position="140"/>
    </location>
</feature>
<protein>
    <submittedName>
        <fullName evidence="2">Uncharacterized protein</fullName>
    </submittedName>
</protein>
<sequence>MSQWFLQFSLPYYSLVLTGSYSLMQNFQAMGWASIWQGMTMDFGIIRSVAALYLLLLPVIYLLNVLAARVLSPRLAVMITLVWFIPGLLSLSGLYSIKAVVPDTYVIGSGGSDQLGSVHGALVNSILLLLVSWSISTLFLHAMRAGKKSKSAFDHLWYLLGLTAVVFYVSDGSLKSTADNAAQHEKDLSTGFSLLEPQFAKTSVRCREVSFAVSNPILCAWVIEARAYINQQAQENWVGRKYKDAPSSTYVFQLLRSQGIDSQQIINAVRVYNQNYCRGSNRDPDCQPIPVELNQHPGLLKGEADIFDQYLLSVEGVLPYVNYHWNAEVKARERYESQKAVINERWAYLALLFPLFIGIKISHSSRELFGGIETSVVRKGFKALGQNFWSVLIVIGSTLMDVAGSLARRLGHIITRRC</sequence>
<feature type="transmembrane region" description="Helical" evidence="1">
    <location>
        <begin position="75"/>
        <end position="97"/>
    </location>
</feature>
<dbReference type="RefSeq" id="WP_220556842.1">
    <property type="nucleotide sequence ID" value="NZ_CP071586.1"/>
</dbReference>
<keyword evidence="1" id="KW-0812">Transmembrane</keyword>
<evidence type="ECO:0000313" key="3">
    <source>
        <dbReference type="Proteomes" id="UP000824588"/>
    </source>
</evidence>
<feature type="transmembrane region" description="Helical" evidence="1">
    <location>
        <begin position="388"/>
        <end position="407"/>
    </location>
</feature>
<organism evidence="2 3">
    <name type="scientific">Pseudomonas germanica</name>
    <dbReference type="NCBI Taxonomy" id="2815720"/>
    <lineage>
        <taxon>Bacteria</taxon>
        <taxon>Pseudomonadati</taxon>
        <taxon>Pseudomonadota</taxon>
        <taxon>Gammaproteobacteria</taxon>
        <taxon>Pseudomonadales</taxon>
        <taxon>Pseudomonadaceae</taxon>
        <taxon>Pseudomonas</taxon>
    </lineage>
</organism>
<dbReference type="Proteomes" id="UP000824588">
    <property type="component" value="Chromosome"/>
</dbReference>
<proteinExistence type="predicted"/>
<evidence type="ECO:0000256" key="1">
    <source>
        <dbReference type="SAM" id="Phobius"/>
    </source>
</evidence>
<name>A0ABX8YN08_9PSED</name>
<dbReference type="EMBL" id="CP071586">
    <property type="protein sequence ID" value="QYY80596.1"/>
    <property type="molecule type" value="Genomic_DNA"/>
</dbReference>
<reference evidence="2 3" key="1">
    <citation type="journal article" date="2022" name="Int. J. Syst. Evol. Microbiol.">
        <title>Pseudomonas germanica sp. nov., isolated from Iris germanica rhizomes.</title>
        <authorList>
            <person name="Atanasov K.E."/>
            <person name="Galbis D.M."/>
            <person name="Gallego J."/>
            <person name="Serpico A."/>
            <person name="Bosch M."/>
            <person name="Altabella T."/>
            <person name="Ferrer A."/>
        </authorList>
    </citation>
    <scope>NUCLEOTIDE SEQUENCE [LARGE SCALE GENOMIC DNA]</scope>
    <source>
        <strain evidence="2 3">FIT28</strain>
    </source>
</reference>
<accession>A0ABX8YN08</accession>
<gene>
    <name evidence="2" type="ORF">J0G10_23070</name>
</gene>
<feature type="transmembrane region" description="Helical" evidence="1">
    <location>
        <begin position="45"/>
        <end position="63"/>
    </location>
</feature>